<evidence type="ECO:0000256" key="1">
    <source>
        <dbReference type="SAM" id="MobiDB-lite"/>
    </source>
</evidence>
<gene>
    <name evidence="2" type="ORF">AFUS01_LOCUS16152</name>
</gene>
<feature type="region of interest" description="Disordered" evidence="1">
    <location>
        <begin position="157"/>
        <end position="178"/>
    </location>
</feature>
<evidence type="ECO:0000313" key="3">
    <source>
        <dbReference type="Proteomes" id="UP000708208"/>
    </source>
</evidence>
<comment type="caution">
    <text evidence="2">The sequence shown here is derived from an EMBL/GenBank/DDBJ whole genome shotgun (WGS) entry which is preliminary data.</text>
</comment>
<organism evidence="2 3">
    <name type="scientific">Allacma fusca</name>
    <dbReference type="NCBI Taxonomy" id="39272"/>
    <lineage>
        <taxon>Eukaryota</taxon>
        <taxon>Metazoa</taxon>
        <taxon>Ecdysozoa</taxon>
        <taxon>Arthropoda</taxon>
        <taxon>Hexapoda</taxon>
        <taxon>Collembola</taxon>
        <taxon>Symphypleona</taxon>
        <taxon>Sminthuridae</taxon>
        <taxon>Allacma</taxon>
    </lineage>
</organism>
<feature type="compositionally biased region" description="Polar residues" evidence="1">
    <location>
        <begin position="167"/>
        <end position="178"/>
    </location>
</feature>
<name>A0A8J2JVH3_9HEXA</name>
<feature type="region of interest" description="Disordered" evidence="1">
    <location>
        <begin position="1"/>
        <end position="31"/>
    </location>
</feature>
<feature type="non-terminal residue" evidence="2">
    <location>
        <position position="178"/>
    </location>
</feature>
<evidence type="ECO:0000313" key="2">
    <source>
        <dbReference type="EMBL" id="CAG7727302.1"/>
    </source>
</evidence>
<dbReference type="AlphaFoldDB" id="A0A8J2JVH3"/>
<reference evidence="2" key="1">
    <citation type="submission" date="2021-06" db="EMBL/GenBank/DDBJ databases">
        <authorList>
            <person name="Hodson N. C."/>
            <person name="Mongue J. A."/>
            <person name="Jaron S. K."/>
        </authorList>
    </citation>
    <scope>NUCLEOTIDE SEQUENCE</scope>
</reference>
<sequence>MEGEFSGLRRSQRLLGIPPENCTTTLPGQRREYGTLGNSATGIDSLIQFSENVSVATVMSHRRSNRSVCSSQSEATRMKLKAEIESLQRIGKAEDEFLLLAKQRLETAKKIEEKRLEMEKIQIDDVLDEEENDYVHVPNIPEILPPQKKENIENWILNGNEAHHGQNAHSSQNDVMNQ</sequence>
<accession>A0A8J2JVH3</accession>
<protein>
    <submittedName>
        <fullName evidence="2">Uncharacterized protein</fullName>
    </submittedName>
</protein>
<keyword evidence="3" id="KW-1185">Reference proteome</keyword>
<dbReference type="EMBL" id="CAJVCH010146732">
    <property type="protein sequence ID" value="CAG7727302.1"/>
    <property type="molecule type" value="Genomic_DNA"/>
</dbReference>
<dbReference type="Proteomes" id="UP000708208">
    <property type="component" value="Unassembled WGS sequence"/>
</dbReference>
<proteinExistence type="predicted"/>